<reference evidence="1 2" key="1">
    <citation type="submission" date="2019-02" db="EMBL/GenBank/DDBJ databases">
        <title>Draft genome sequences of novel Actinobacteria.</title>
        <authorList>
            <person name="Sahin N."/>
            <person name="Ay H."/>
            <person name="Saygin H."/>
        </authorList>
    </citation>
    <scope>NUCLEOTIDE SEQUENCE [LARGE SCALE GENOMIC DNA]</scope>
    <source>
        <strain evidence="1 2">JCM 30529</strain>
    </source>
</reference>
<sequence>EEGQRRFDAARSSRLGQIWRALEDWPAQDLADFARLLSRFNDAWG</sequence>
<proteinExistence type="predicted"/>
<dbReference type="EMBL" id="SMKE01000043">
    <property type="protein sequence ID" value="TDC01566.1"/>
    <property type="molecule type" value="Genomic_DNA"/>
</dbReference>
<comment type="caution">
    <text evidence="1">The sequence shown here is derived from an EMBL/GenBank/DDBJ whole genome shotgun (WGS) entry which is preliminary data.</text>
</comment>
<organism evidence="1 2">
    <name type="scientific">Micromonospora fluostatini</name>
    <dbReference type="NCBI Taxonomy" id="1629071"/>
    <lineage>
        <taxon>Bacteria</taxon>
        <taxon>Bacillati</taxon>
        <taxon>Actinomycetota</taxon>
        <taxon>Actinomycetes</taxon>
        <taxon>Micromonosporales</taxon>
        <taxon>Micromonosporaceae</taxon>
        <taxon>Micromonospora</taxon>
    </lineage>
</organism>
<protein>
    <submittedName>
        <fullName evidence="1">MarR family transcriptional regulator</fullName>
    </submittedName>
</protein>
<name>A0ABY2DKX4_9ACTN</name>
<keyword evidence="2" id="KW-1185">Reference proteome</keyword>
<evidence type="ECO:0000313" key="2">
    <source>
        <dbReference type="Proteomes" id="UP000295626"/>
    </source>
</evidence>
<gene>
    <name evidence="1" type="ORF">E1091_02595</name>
</gene>
<feature type="non-terminal residue" evidence="1">
    <location>
        <position position="1"/>
    </location>
</feature>
<dbReference type="Proteomes" id="UP000295626">
    <property type="component" value="Unassembled WGS sequence"/>
</dbReference>
<evidence type="ECO:0000313" key="1">
    <source>
        <dbReference type="EMBL" id="TDC01566.1"/>
    </source>
</evidence>
<accession>A0ABY2DKX4</accession>